<feature type="region of interest" description="Disordered" evidence="6">
    <location>
        <begin position="484"/>
        <end position="541"/>
    </location>
</feature>
<dbReference type="PANTHER" id="PTHR13159">
    <property type="entry name" value="RADIAL SPOKEHEAD-RELATED"/>
    <property type="match status" value="1"/>
</dbReference>
<feature type="region of interest" description="Disordered" evidence="6">
    <location>
        <begin position="389"/>
        <end position="436"/>
    </location>
</feature>
<evidence type="ECO:0000256" key="1">
    <source>
        <dbReference type="ARBA" id="ARBA00004430"/>
    </source>
</evidence>
<dbReference type="GO" id="GO:0001534">
    <property type="term" value="C:radial spoke"/>
    <property type="evidence" value="ECO:0007669"/>
    <property type="project" value="InterPro"/>
</dbReference>
<dbReference type="GO" id="GO:0035082">
    <property type="term" value="P:axoneme assembly"/>
    <property type="evidence" value="ECO:0007669"/>
    <property type="project" value="TreeGrafter"/>
</dbReference>
<dbReference type="InterPro" id="IPR006802">
    <property type="entry name" value="Radial_spoke"/>
</dbReference>
<keyword evidence="5" id="KW-0966">Cell projection</keyword>
<evidence type="ECO:0000256" key="2">
    <source>
        <dbReference type="ARBA" id="ARBA00022490"/>
    </source>
</evidence>
<keyword evidence="3" id="KW-0969">Cilium</keyword>
<feature type="compositionally biased region" description="Acidic residues" evidence="6">
    <location>
        <begin position="225"/>
        <end position="234"/>
    </location>
</feature>
<dbReference type="EMBL" id="JARQWQ010000074">
    <property type="protein sequence ID" value="KAK2553757.1"/>
    <property type="molecule type" value="Genomic_DNA"/>
</dbReference>
<name>A0AAD9UXV9_ACRCE</name>
<reference evidence="7" key="2">
    <citation type="journal article" date="2023" name="Science">
        <title>Genomic signatures of disease resistance in endangered staghorn corals.</title>
        <authorList>
            <person name="Vollmer S.V."/>
            <person name="Selwyn J.D."/>
            <person name="Despard B.A."/>
            <person name="Roesel C.L."/>
        </authorList>
    </citation>
    <scope>NUCLEOTIDE SEQUENCE</scope>
    <source>
        <strain evidence="7">K2</strain>
    </source>
</reference>
<dbReference type="AlphaFoldDB" id="A0AAD9UXV9"/>
<feature type="compositionally biased region" description="Acidic residues" evidence="6">
    <location>
        <begin position="394"/>
        <end position="413"/>
    </location>
</feature>
<dbReference type="Pfam" id="PF04712">
    <property type="entry name" value="Radial_spoke"/>
    <property type="match status" value="1"/>
</dbReference>
<keyword evidence="2" id="KW-0963">Cytoplasm</keyword>
<feature type="compositionally biased region" description="Pro residues" evidence="6">
    <location>
        <begin position="486"/>
        <end position="495"/>
    </location>
</feature>
<protein>
    <submittedName>
        <fullName evidence="7">Radial spoke head protein 4-like protein A</fullName>
    </submittedName>
</protein>
<dbReference type="Proteomes" id="UP001249851">
    <property type="component" value="Unassembled WGS sequence"/>
</dbReference>
<accession>A0AAD9UXV9</accession>
<feature type="compositionally biased region" description="Acidic residues" evidence="6">
    <location>
        <begin position="526"/>
        <end position="541"/>
    </location>
</feature>
<evidence type="ECO:0000313" key="8">
    <source>
        <dbReference type="Proteomes" id="UP001249851"/>
    </source>
</evidence>
<dbReference type="PANTHER" id="PTHR13159:SF0">
    <property type="entry name" value="RADIAL SPOKE HEAD 6 HOMOLOG A"/>
    <property type="match status" value="1"/>
</dbReference>
<keyword evidence="8" id="KW-1185">Reference proteome</keyword>
<evidence type="ECO:0000256" key="5">
    <source>
        <dbReference type="ARBA" id="ARBA00023273"/>
    </source>
</evidence>
<comment type="subcellular location">
    <subcellularLocation>
        <location evidence="1">Cytoplasm</location>
        <location evidence="1">Cytoskeleton</location>
        <location evidence="1">Cilium axoneme</location>
    </subcellularLocation>
</comment>
<comment type="caution">
    <text evidence="7">The sequence shown here is derived from an EMBL/GenBank/DDBJ whole genome shotgun (WGS) entry which is preliminary data.</text>
</comment>
<gene>
    <name evidence="7" type="ORF">P5673_024731</name>
</gene>
<evidence type="ECO:0000256" key="6">
    <source>
        <dbReference type="SAM" id="MobiDB-lite"/>
    </source>
</evidence>
<feature type="compositionally biased region" description="Basic and acidic residues" evidence="6">
    <location>
        <begin position="201"/>
        <end position="224"/>
    </location>
</feature>
<evidence type="ECO:0000256" key="4">
    <source>
        <dbReference type="ARBA" id="ARBA00023212"/>
    </source>
</evidence>
<dbReference type="GO" id="GO:0060294">
    <property type="term" value="P:cilium movement involved in cell motility"/>
    <property type="evidence" value="ECO:0007669"/>
    <property type="project" value="InterPro"/>
</dbReference>
<evidence type="ECO:0000313" key="7">
    <source>
        <dbReference type="EMBL" id="KAK2553757.1"/>
    </source>
</evidence>
<feature type="region of interest" description="Disordered" evidence="6">
    <location>
        <begin position="194"/>
        <end position="248"/>
    </location>
</feature>
<evidence type="ECO:0000256" key="3">
    <source>
        <dbReference type="ARBA" id="ARBA00023069"/>
    </source>
</evidence>
<dbReference type="CDD" id="cd22963">
    <property type="entry name" value="DD_CrRSP4-like"/>
    <property type="match status" value="1"/>
</dbReference>
<organism evidence="7 8">
    <name type="scientific">Acropora cervicornis</name>
    <name type="common">Staghorn coral</name>
    <dbReference type="NCBI Taxonomy" id="6130"/>
    <lineage>
        <taxon>Eukaryota</taxon>
        <taxon>Metazoa</taxon>
        <taxon>Cnidaria</taxon>
        <taxon>Anthozoa</taxon>
        <taxon>Hexacorallia</taxon>
        <taxon>Scleractinia</taxon>
        <taxon>Astrocoeniina</taxon>
        <taxon>Acroporidae</taxon>
        <taxon>Acropora</taxon>
    </lineage>
</organism>
<reference evidence="7" key="1">
    <citation type="journal article" date="2023" name="G3 (Bethesda)">
        <title>Whole genome assembly and annotation of the endangered Caribbean coral Acropora cervicornis.</title>
        <authorList>
            <person name="Selwyn J.D."/>
            <person name="Vollmer S.V."/>
        </authorList>
    </citation>
    <scope>NUCLEOTIDE SEQUENCE</scope>
    <source>
        <strain evidence="7">K2</strain>
    </source>
</reference>
<proteinExistence type="predicted"/>
<sequence length="541" mass="61644">MESVAEAMSNDLEGDFQNAKAFLLKTSLHSNLNIYDHLSSVIKKVLDEKPHNVTGKYQNKEDESTEVALARSQLTLFEVMYNSLFLDPKVLNFEIEIPDLKLQRRPGESLIETVMLDPERDEDLEEAPLPDLMELANYFEQAGVGIGREETFRIFLALKILIDSQPIRTCRFWGKIFGIHANYFIAEVEFFEGEDPEEPSDDNKQEEQQQDQDEAKVDLAKEGEFQAEEDDLPEPDFKPPVEIPQEENRTGCNKKTYFACNEPGHTWIRLPPVTPAQIVISRQIQKFFTGNLEAPVVSYPPFAGNEANYLRAQIARISATTHISPLGYYVFEEEEEEDDEGGGRDSFVVNQEFEGLTINDMTDLSCSNWVHHVQYILPQGRCTWFNPSQKREEEELEEEEDEEEKEEPDEPEPEQGPPLLTPLSEDAEVDSMPPWTAQKSSTLVPQYALAVMHSNLWPGAHAFAVERKFENIYVGWGQRYSAENYSPPPPPPPQEEFPSGPEITEAEDPSVEEEKALKAAQQEALEAAEMEEDEEDDDEDD</sequence>
<keyword evidence="4" id="KW-0206">Cytoskeleton</keyword>